<comment type="caution">
    <text evidence="2">The sequence shown here is derived from an EMBL/GenBank/DDBJ whole genome shotgun (WGS) entry which is preliminary data.</text>
</comment>
<evidence type="ECO:0008006" key="3">
    <source>
        <dbReference type="Google" id="ProtNLM"/>
    </source>
</evidence>
<organism evidence="2">
    <name type="scientific">bioreactor metagenome</name>
    <dbReference type="NCBI Taxonomy" id="1076179"/>
    <lineage>
        <taxon>unclassified sequences</taxon>
        <taxon>metagenomes</taxon>
        <taxon>ecological metagenomes</taxon>
    </lineage>
</organism>
<dbReference type="InterPro" id="IPR011990">
    <property type="entry name" value="TPR-like_helical_dom_sf"/>
</dbReference>
<dbReference type="PROSITE" id="PS50005">
    <property type="entry name" value="TPR"/>
    <property type="match status" value="1"/>
</dbReference>
<accession>A0A645BKB7</accession>
<reference evidence="2" key="1">
    <citation type="submission" date="2019-08" db="EMBL/GenBank/DDBJ databases">
        <authorList>
            <person name="Kucharzyk K."/>
            <person name="Murdoch R.W."/>
            <person name="Higgins S."/>
            <person name="Loffler F."/>
        </authorList>
    </citation>
    <scope>NUCLEOTIDE SEQUENCE</scope>
</reference>
<protein>
    <recommendedName>
        <fullName evidence="3">Tetratricopeptide repeat protein</fullName>
    </recommendedName>
</protein>
<gene>
    <name evidence="2" type="ORF">SDC9_111873</name>
</gene>
<feature type="coiled-coil region" evidence="1">
    <location>
        <begin position="383"/>
        <end position="410"/>
    </location>
</feature>
<evidence type="ECO:0000256" key="1">
    <source>
        <dbReference type="SAM" id="Coils"/>
    </source>
</evidence>
<sequence length="433" mass="50220">MAALVCDICGGKLVMGSGGIAICESCGMEHSPDRMKEKIQEIKGTVRVDNTHMIANWMKMGTAAAQAGNHQEAYDYFAKVIEVDPENWQAIYEKGKAGAWQSTLDNLRTTEIYQGITNALDIILHIEMSEEELVSVKNEFALQLYRINNAITDLMKDNLKKHKDLYGESNWNDMWDTRERAITNVKQIEDAMNLILHLDDDLSKKTVVVMKMRICLDLIYVCGYWTYWVDYSKTLKKGFGFSAEEKQQYVDKFWKLVGEIRETEPDFATRKYLQIDPFDAPVYESDPDRADKIFKHWELIEIEKKAKIEKEEADRRFKEYWETHASEKIVLEEENNTLRERIAEINRLAIEVSGDSEISNFKEQISQLETEKSNLGMFKGKEKKAMQTRIDDLQSRITAIEKRAVDDKDKIMAGIIPLKQRINEINTELNKKR</sequence>
<proteinExistence type="predicted"/>
<dbReference type="AlphaFoldDB" id="A0A645BKB7"/>
<dbReference type="SUPFAM" id="SSF48452">
    <property type="entry name" value="TPR-like"/>
    <property type="match status" value="1"/>
</dbReference>
<dbReference type="InterPro" id="IPR019734">
    <property type="entry name" value="TPR_rpt"/>
</dbReference>
<name>A0A645BKB7_9ZZZZ</name>
<keyword evidence="1" id="KW-0175">Coiled coil</keyword>
<dbReference type="EMBL" id="VSSQ01020262">
    <property type="protein sequence ID" value="MPM64981.1"/>
    <property type="molecule type" value="Genomic_DNA"/>
</dbReference>
<evidence type="ECO:0000313" key="2">
    <source>
        <dbReference type="EMBL" id="MPM64981.1"/>
    </source>
</evidence>
<dbReference type="Gene3D" id="1.25.40.10">
    <property type="entry name" value="Tetratricopeptide repeat domain"/>
    <property type="match status" value="1"/>
</dbReference>